<organism evidence="1 2">
    <name type="scientific">Catharanthus roseus</name>
    <name type="common">Madagascar periwinkle</name>
    <name type="synonym">Vinca rosea</name>
    <dbReference type="NCBI Taxonomy" id="4058"/>
    <lineage>
        <taxon>Eukaryota</taxon>
        <taxon>Viridiplantae</taxon>
        <taxon>Streptophyta</taxon>
        <taxon>Embryophyta</taxon>
        <taxon>Tracheophyta</taxon>
        <taxon>Spermatophyta</taxon>
        <taxon>Magnoliopsida</taxon>
        <taxon>eudicotyledons</taxon>
        <taxon>Gunneridae</taxon>
        <taxon>Pentapetalae</taxon>
        <taxon>asterids</taxon>
        <taxon>lamiids</taxon>
        <taxon>Gentianales</taxon>
        <taxon>Apocynaceae</taxon>
        <taxon>Rauvolfioideae</taxon>
        <taxon>Vinceae</taxon>
        <taxon>Catharanthinae</taxon>
        <taxon>Catharanthus</taxon>
    </lineage>
</organism>
<name>A0ACC0A542_CATRO</name>
<accession>A0ACC0A542</accession>
<evidence type="ECO:0000313" key="1">
    <source>
        <dbReference type="EMBL" id="KAI5655319.1"/>
    </source>
</evidence>
<evidence type="ECO:0000313" key="2">
    <source>
        <dbReference type="Proteomes" id="UP001060085"/>
    </source>
</evidence>
<comment type="caution">
    <text evidence="1">The sequence shown here is derived from an EMBL/GenBank/DDBJ whole genome shotgun (WGS) entry which is preliminary data.</text>
</comment>
<reference evidence="2" key="1">
    <citation type="journal article" date="2023" name="Nat. Plants">
        <title>Single-cell RNA sequencing provides a high-resolution roadmap for understanding the multicellular compartmentation of specialized metabolism.</title>
        <authorList>
            <person name="Sun S."/>
            <person name="Shen X."/>
            <person name="Li Y."/>
            <person name="Li Y."/>
            <person name="Wang S."/>
            <person name="Li R."/>
            <person name="Zhang H."/>
            <person name="Shen G."/>
            <person name="Guo B."/>
            <person name="Wei J."/>
            <person name="Xu J."/>
            <person name="St-Pierre B."/>
            <person name="Chen S."/>
            <person name="Sun C."/>
        </authorList>
    </citation>
    <scope>NUCLEOTIDE SEQUENCE [LARGE SCALE GENOMIC DNA]</scope>
</reference>
<dbReference type="Proteomes" id="UP001060085">
    <property type="component" value="Linkage Group LG07"/>
</dbReference>
<keyword evidence="2" id="KW-1185">Reference proteome</keyword>
<proteinExistence type="predicted"/>
<protein>
    <submittedName>
        <fullName evidence="1">Uncharacterized protein</fullName>
    </submittedName>
</protein>
<sequence length="691" mass="77812">MKKLINDGETIIVKLRRRREPISNNKDTERFFELSLLLFVSFWCIVLFYSKFGLVHGVEGQSCCCNDSMRSSSGSCSDKMCNYTHPLPENESKHCANNVSSGFNASVMVNNSSNHGNNLKDLGFSPRVISELEDVISSVLEDRNYCKVQPLEVQHENKAELQSGRSNLTYPNLDEFRTIAREEAGSPGQLLNVTLRLEPDGTPYNYASASKGAKVVAHNKEAKGTSNVLEKDHDKYLRNPCSVGGKFFVIELAGETLVDAVKIANFEHYSSNFKEFELSGSLVYPTETWTSLGTFVAANVKHAQCFKLLEPKWVRYLKLNLLSHYGSDFYCTLSLVEVYGVDAIEQMLEDLIVTSGGSATNGSPSPNSTETPSRAIESGSSKHQTDDAIHNITEPVGKVIDTVDEPVNTDSSKKSATTKSIHDPMTKVRQQPNGRVHSDAVLKILLQRVRSLELNLSELEEYIKELNKRQGDILPELEKEKELNKRQGDILPELEKEMLKFSLLLDSSKSDIKNLLEWKMKMEQGINDLESWKATVFTHMDLLDRENYLLRLDIQKVMINQTMMEKKELVVVAVSFSFACIVVLKFALDMISAFSRVYLHSITSHRSRGWILILISSCITIFITEKKELVVFAVSFSFACIAVAVLKFSLDRILAFSRVYLHSMTSHRSSRGWILILISSCIITIFMLVSR</sequence>
<dbReference type="EMBL" id="CM044707">
    <property type="protein sequence ID" value="KAI5655319.1"/>
    <property type="molecule type" value="Genomic_DNA"/>
</dbReference>
<gene>
    <name evidence="1" type="ORF">M9H77_32506</name>
</gene>